<name>A0ABW4NMN9_9LACT</name>
<gene>
    <name evidence="1" type="ORF">ACFSBK_07515</name>
</gene>
<organism evidence="1 2">
    <name type="scientific">Carnobacterium antarcticum</name>
    <dbReference type="NCBI Taxonomy" id="2126436"/>
    <lineage>
        <taxon>Bacteria</taxon>
        <taxon>Bacillati</taxon>
        <taxon>Bacillota</taxon>
        <taxon>Bacilli</taxon>
        <taxon>Lactobacillales</taxon>
        <taxon>Carnobacteriaceae</taxon>
        <taxon>Carnobacterium</taxon>
    </lineage>
</organism>
<sequence>MPQPITINIEEVNQDPERAKIKYGNKEVICKMYSMKHGTVTKWIGEMRDNPEFSDGVINPTHKIVLINLDRFEDYFRWLEKNRYRR</sequence>
<evidence type="ECO:0000313" key="2">
    <source>
        <dbReference type="Proteomes" id="UP001597285"/>
    </source>
</evidence>
<dbReference type="EMBL" id="JBHUFF010000013">
    <property type="protein sequence ID" value="MFD1799699.1"/>
    <property type="molecule type" value="Genomic_DNA"/>
</dbReference>
<reference evidence="2" key="1">
    <citation type="journal article" date="2019" name="Int. J. Syst. Evol. Microbiol.">
        <title>The Global Catalogue of Microorganisms (GCM) 10K type strain sequencing project: providing services to taxonomists for standard genome sequencing and annotation.</title>
        <authorList>
            <consortium name="The Broad Institute Genomics Platform"/>
            <consortium name="The Broad Institute Genome Sequencing Center for Infectious Disease"/>
            <person name="Wu L."/>
            <person name="Ma J."/>
        </authorList>
    </citation>
    <scope>NUCLEOTIDE SEQUENCE [LARGE SCALE GENOMIC DNA]</scope>
    <source>
        <strain evidence="2">KCTC 42143</strain>
    </source>
</reference>
<keyword evidence="2" id="KW-1185">Reference proteome</keyword>
<comment type="caution">
    <text evidence="1">The sequence shown here is derived from an EMBL/GenBank/DDBJ whole genome shotgun (WGS) entry which is preliminary data.</text>
</comment>
<protein>
    <submittedName>
        <fullName evidence="1">Excisionase</fullName>
    </submittedName>
</protein>
<proteinExistence type="predicted"/>
<accession>A0ABW4NMN9</accession>
<evidence type="ECO:0000313" key="1">
    <source>
        <dbReference type="EMBL" id="MFD1799699.1"/>
    </source>
</evidence>
<dbReference type="Proteomes" id="UP001597285">
    <property type="component" value="Unassembled WGS sequence"/>
</dbReference>
<dbReference type="RefSeq" id="WP_058918132.1">
    <property type="nucleotide sequence ID" value="NZ_JBHSQC010000025.1"/>
</dbReference>